<protein>
    <submittedName>
        <fullName evidence="8">Probable O-methyltransferase 3</fullName>
    </submittedName>
</protein>
<name>A0A6J1IXH8_CUCMA</name>
<dbReference type="Pfam" id="PF08100">
    <property type="entry name" value="Dimerisation"/>
    <property type="match status" value="1"/>
</dbReference>
<sequence>MGEKENKDELIEAQAHIWNHAFKYINSMSLKCVIELGVPDTIHNHGQPMSLSELVEALHIQPSKAHCLGVLMRLLHHSGFFSQTQDQNHQPQEVVKYGLTPSSRFLLRPNTTTSTTTTTLQALPFVFLALHQAMMAPWETMSSWLRTADGSAFETLHGKSIWNYIADEPDLRNLFHQSVAYDSHLIGRIVTRPECRDVFEGVKSLVDVAGDRGIIANAIAEAFPHITCTVLDLPQQTTKGLNLAIQIPPTDAVLLKSVLHQCNDEEGIQILKKCKDAISSVKGGKVVIIEAVLETQMEDAESTETELCGNALMMATFNNTKRNEREWKDLFMAAGFSNYKITTFLGLRSLIEVFP</sequence>
<evidence type="ECO:0000256" key="2">
    <source>
        <dbReference type="ARBA" id="ARBA00022679"/>
    </source>
</evidence>
<dbReference type="GO" id="GO:0008171">
    <property type="term" value="F:O-methyltransferase activity"/>
    <property type="evidence" value="ECO:0007669"/>
    <property type="project" value="InterPro"/>
</dbReference>
<evidence type="ECO:0000259" key="5">
    <source>
        <dbReference type="Pfam" id="PF00891"/>
    </source>
</evidence>
<dbReference type="InterPro" id="IPR029063">
    <property type="entry name" value="SAM-dependent_MTases_sf"/>
</dbReference>
<feature type="domain" description="O-methyltransferase dimerisation" evidence="6">
    <location>
        <begin position="18"/>
        <end position="108"/>
    </location>
</feature>
<dbReference type="PROSITE" id="PS51683">
    <property type="entry name" value="SAM_OMT_II"/>
    <property type="match status" value="1"/>
</dbReference>
<dbReference type="Pfam" id="PF00891">
    <property type="entry name" value="Methyltransf_2"/>
    <property type="match status" value="1"/>
</dbReference>
<dbReference type="Proteomes" id="UP000504608">
    <property type="component" value="Unplaced"/>
</dbReference>
<dbReference type="GO" id="GO:0008757">
    <property type="term" value="F:S-adenosylmethionine-dependent methyltransferase activity"/>
    <property type="evidence" value="ECO:0007669"/>
    <property type="project" value="UniProtKB-ARBA"/>
</dbReference>
<keyword evidence="1" id="KW-0489">Methyltransferase</keyword>
<reference evidence="8" key="1">
    <citation type="submission" date="2025-08" db="UniProtKB">
        <authorList>
            <consortium name="RefSeq"/>
        </authorList>
    </citation>
    <scope>IDENTIFICATION</scope>
    <source>
        <tissue evidence="8">Young leaves</tissue>
    </source>
</reference>
<dbReference type="InterPro" id="IPR036388">
    <property type="entry name" value="WH-like_DNA-bd_sf"/>
</dbReference>
<evidence type="ECO:0000256" key="1">
    <source>
        <dbReference type="ARBA" id="ARBA00022603"/>
    </source>
</evidence>
<dbReference type="AlphaFoldDB" id="A0A6J1IXH8"/>
<dbReference type="Gene3D" id="1.10.10.10">
    <property type="entry name" value="Winged helix-like DNA-binding domain superfamily/Winged helix DNA-binding domain"/>
    <property type="match status" value="1"/>
</dbReference>
<keyword evidence="3" id="KW-0949">S-adenosyl-L-methionine</keyword>
<proteinExistence type="predicted"/>
<dbReference type="SUPFAM" id="SSF53335">
    <property type="entry name" value="S-adenosyl-L-methionine-dependent methyltransferases"/>
    <property type="match status" value="1"/>
</dbReference>
<dbReference type="OrthoDB" id="2410195at2759"/>
<evidence type="ECO:0000256" key="3">
    <source>
        <dbReference type="ARBA" id="ARBA00022691"/>
    </source>
</evidence>
<dbReference type="InterPro" id="IPR012967">
    <property type="entry name" value="COMT_dimerisation"/>
</dbReference>
<dbReference type="InterPro" id="IPR016461">
    <property type="entry name" value="COMT-like"/>
</dbReference>
<accession>A0A6J1IXH8</accession>
<keyword evidence="2" id="KW-0808">Transferase</keyword>
<dbReference type="GO" id="GO:0046983">
    <property type="term" value="F:protein dimerization activity"/>
    <property type="evidence" value="ECO:0007669"/>
    <property type="project" value="InterPro"/>
</dbReference>
<dbReference type="SUPFAM" id="SSF46785">
    <property type="entry name" value="Winged helix' DNA-binding domain"/>
    <property type="match status" value="1"/>
</dbReference>
<dbReference type="PIRSF" id="PIRSF005739">
    <property type="entry name" value="O-mtase"/>
    <property type="match status" value="1"/>
</dbReference>
<dbReference type="InterPro" id="IPR001077">
    <property type="entry name" value="COMT_C"/>
</dbReference>
<dbReference type="GO" id="GO:0009717">
    <property type="term" value="P:isoflavonoid biosynthetic process"/>
    <property type="evidence" value="ECO:0007669"/>
    <property type="project" value="UniProtKB-ARBA"/>
</dbReference>
<feature type="domain" description="O-methyltransferase C-terminal" evidence="5">
    <location>
        <begin position="138"/>
        <end position="337"/>
    </location>
</feature>
<dbReference type="GO" id="GO:0032259">
    <property type="term" value="P:methylation"/>
    <property type="evidence" value="ECO:0007669"/>
    <property type="project" value="UniProtKB-KW"/>
</dbReference>
<keyword evidence="7" id="KW-1185">Reference proteome</keyword>
<evidence type="ECO:0000313" key="7">
    <source>
        <dbReference type="Proteomes" id="UP000504608"/>
    </source>
</evidence>
<evidence type="ECO:0000256" key="4">
    <source>
        <dbReference type="PIRSR" id="PIRSR005739-1"/>
    </source>
</evidence>
<dbReference type="RefSeq" id="XP_022982782.1">
    <property type="nucleotide sequence ID" value="XM_023127014.1"/>
</dbReference>
<organism evidence="7 8">
    <name type="scientific">Cucurbita maxima</name>
    <name type="common">Pumpkin</name>
    <name type="synonym">Winter squash</name>
    <dbReference type="NCBI Taxonomy" id="3661"/>
    <lineage>
        <taxon>Eukaryota</taxon>
        <taxon>Viridiplantae</taxon>
        <taxon>Streptophyta</taxon>
        <taxon>Embryophyta</taxon>
        <taxon>Tracheophyta</taxon>
        <taxon>Spermatophyta</taxon>
        <taxon>Magnoliopsida</taxon>
        <taxon>eudicotyledons</taxon>
        <taxon>Gunneridae</taxon>
        <taxon>Pentapetalae</taxon>
        <taxon>rosids</taxon>
        <taxon>fabids</taxon>
        <taxon>Cucurbitales</taxon>
        <taxon>Cucurbitaceae</taxon>
        <taxon>Cucurbiteae</taxon>
        <taxon>Cucurbita</taxon>
    </lineage>
</organism>
<dbReference type="GeneID" id="111481540"/>
<evidence type="ECO:0000259" key="6">
    <source>
        <dbReference type="Pfam" id="PF08100"/>
    </source>
</evidence>
<feature type="active site" description="Proton acceptor" evidence="4">
    <location>
        <position position="260"/>
    </location>
</feature>
<dbReference type="InterPro" id="IPR036390">
    <property type="entry name" value="WH_DNA-bd_sf"/>
</dbReference>
<dbReference type="PANTHER" id="PTHR11746">
    <property type="entry name" value="O-METHYLTRANSFERASE"/>
    <property type="match status" value="1"/>
</dbReference>
<dbReference type="KEGG" id="cmax:111481540"/>
<evidence type="ECO:0000313" key="8">
    <source>
        <dbReference type="RefSeq" id="XP_022982782.1"/>
    </source>
</evidence>
<dbReference type="FunFam" id="1.10.10.10:FF:000213">
    <property type="entry name" value="Coniferyl alcohol 9-O-methyltransferase"/>
    <property type="match status" value="1"/>
</dbReference>
<gene>
    <name evidence="8" type="primary">LOC111481540</name>
</gene>
<dbReference type="Gene3D" id="3.40.50.150">
    <property type="entry name" value="Vaccinia Virus protein VP39"/>
    <property type="match status" value="1"/>
</dbReference>